<dbReference type="InterPro" id="IPR004331">
    <property type="entry name" value="SPX_dom"/>
</dbReference>
<reference key="1">
    <citation type="journal article" date="2014" name="PLoS Genet.">
        <title>Signature Gene Expression Reveals Novel Clues to the Molecular Mechanisms of Dimorphic Transition in Penicillium marneffei.</title>
        <authorList>
            <person name="Yang E."/>
            <person name="Wang G."/>
            <person name="Cai J."/>
            <person name="Woo P.C."/>
            <person name="Lau S.K."/>
            <person name="Yuen K.-Y."/>
            <person name="Chow W.-N."/>
            <person name="Lin X."/>
        </authorList>
    </citation>
    <scope>NUCLEOTIDE SEQUENCE [LARGE SCALE GENOMIC DNA]</scope>
    <source>
        <strain>PM1</strain>
    </source>
</reference>
<dbReference type="AlphaFoldDB" id="A0A093VID8"/>
<name>A0A093VID8_TALMA</name>
<gene>
    <name evidence="2" type="ORF">GQ26_0042820</name>
</gene>
<feature type="domain" description="SPX" evidence="1">
    <location>
        <begin position="1"/>
        <end position="157"/>
    </location>
</feature>
<dbReference type="EMBL" id="JPOX01000004">
    <property type="protein sequence ID" value="KFX51925.1"/>
    <property type="molecule type" value="Genomic_DNA"/>
</dbReference>
<proteinExistence type="predicted"/>
<dbReference type="HOGENOM" id="CLU_1185708_0_0_1"/>
<reference evidence="2" key="2">
    <citation type="journal article" date="2014" name="PLoS Genet.">
        <title>Signature gene expression reveals novel clues to the molecular mechanisms of dimorphic transition in Penicillium marneffei.</title>
        <authorList>
            <person name="Yang E."/>
            <person name="Wang G."/>
            <person name="Cai J."/>
            <person name="Woo P.C."/>
            <person name="Lau S.K."/>
            <person name="Yuen K.-Y."/>
            <person name="Chow W.-N."/>
            <person name="Lin X."/>
        </authorList>
    </citation>
    <scope>NUCLEOTIDE SEQUENCE</scope>
    <source>
        <strain evidence="2">PM1</strain>
    </source>
</reference>
<protein>
    <submittedName>
        <fullName evidence="2">Vacuolar transporter chaperone 3</fullName>
    </submittedName>
</protein>
<organism evidence="2">
    <name type="scientific">Talaromyces marneffei PM1</name>
    <dbReference type="NCBI Taxonomy" id="1077442"/>
    <lineage>
        <taxon>Eukaryota</taxon>
        <taxon>Fungi</taxon>
        <taxon>Dikarya</taxon>
        <taxon>Ascomycota</taxon>
        <taxon>Pezizomycotina</taxon>
        <taxon>Eurotiomycetes</taxon>
        <taxon>Eurotiomycetidae</taxon>
        <taxon>Eurotiales</taxon>
        <taxon>Trichocomaceae</taxon>
        <taxon>Talaromyces</taxon>
        <taxon>Talaromyces sect. Talaromyces</taxon>
    </lineage>
</organism>
<sequence>MMFGRDLHKHKVLLWQHEYIDYDRLKTEIKLVRAKSKQSEILPGDCASAFKCMTYQIESINQFHKYLSHAIWGEVSKHHVWHSGLKHLEDKPYWEKAIYWEASDEPELQFFLGFLIQCRNDLKKLLWYGMVNSCGFQKILSKFGKLEDELKHPGWMTARIGDFRVMLAEGLFSVQDEALYRLRRVEVMIEMVTYVLSTGTFTSKSSLMVNNLAQYWYFDLAKKNDLDELNLDIA</sequence>
<comment type="caution">
    <text evidence="2">The sequence shown here is derived from an EMBL/GenBank/DDBJ whole genome shotgun (WGS) entry which is preliminary data.</text>
</comment>
<accession>A0A093VID8</accession>
<evidence type="ECO:0000313" key="2">
    <source>
        <dbReference type="EMBL" id="KFX51925.1"/>
    </source>
</evidence>
<dbReference type="PROSITE" id="PS51382">
    <property type="entry name" value="SPX"/>
    <property type="match status" value="1"/>
</dbReference>
<evidence type="ECO:0000259" key="1">
    <source>
        <dbReference type="PROSITE" id="PS51382"/>
    </source>
</evidence>